<evidence type="ECO:0000313" key="3">
    <source>
        <dbReference type="Proteomes" id="UP000317550"/>
    </source>
</evidence>
<dbReference type="RefSeq" id="WP_144279215.1">
    <property type="nucleotide sequence ID" value="NZ_CP041730.1"/>
</dbReference>
<dbReference type="Proteomes" id="UP000317550">
    <property type="component" value="Chromosome"/>
</dbReference>
<keyword evidence="1" id="KW-0732">Signal</keyword>
<organism evidence="2 3">
    <name type="scientific">Chitinimonas arctica</name>
    <dbReference type="NCBI Taxonomy" id="2594795"/>
    <lineage>
        <taxon>Bacteria</taxon>
        <taxon>Pseudomonadati</taxon>
        <taxon>Pseudomonadota</taxon>
        <taxon>Betaproteobacteria</taxon>
        <taxon>Neisseriales</taxon>
        <taxon>Chitinibacteraceae</taxon>
        <taxon>Chitinimonas</taxon>
    </lineage>
</organism>
<evidence type="ECO:0000313" key="2">
    <source>
        <dbReference type="EMBL" id="QDQ27827.1"/>
    </source>
</evidence>
<name>A0A516SI40_9NEIS</name>
<sequence>MEWSKQARNLVAVLLGGVVMAAPVQAAEKAPLCMAVAEGSSGQADLAQVRDRYRALGDEIGKALERPVKIRVLSFNALLQTVKQGDCELVYTRTSYIAGWAIRDEQYKLLAANEGSKQVVFIAPAGSQYASLRDLRGKRVAMPDAQSDLTRVAYAMLRDAGMKPEDVVAQPTSQQEAILFGVESQLSDVGVLTSNSKAAKDWAKKGGVVMAVKSRVLPNWSFLAGPRLSAGEAKTLQETLLTLSQSPTGKKALQDASLVELVTAKPADYLSVVNWLGGPI</sequence>
<dbReference type="AlphaFoldDB" id="A0A516SI40"/>
<dbReference type="Gene3D" id="3.40.190.10">
    <property type="entry name" value="Periplasmic binding protein-like II"/>
    <property type="match status" value="2"/>
</dbReference>
<keyword evidence="3" id="KW-1185">Reference proteome</keyword>
<accession>A0A516SI40</accession>
<dbReference type="OrthoDB" id="7374754at2"/>
<feature type="signal peptide" evidence="1">
    <location>
        <begin position="1"/>
        <end position="26"/>
    </location>
</feature>
<feature type="chain" id="PRO_5021986318" evidence="1">
    <location>
        <begin position="27"/>
        <end position="280"/>
    </location>
</feature>
<dbReference type="SUPFAM" id="SSF53850">
    <property type="entry name" value="Periplasmic binding protein-like II"/>
    <property type="match status" value="1"/>
</dbReference>
<proteinExistence type="predicted"/>
<dbReference type="EMBL" id="CP041730">
    <property type="protein sequence ID" value="QDQ27827.1"/>
    <property type="molecule type" value="Genomic_DNA"/>
</dbReference>
<reference evidence="3" key="1">
    <citation type="submission" date="2019-07" db="EMBL/GenBank/DDBJ databases">
        <title>Chitinimonas sp. nov., isolated from Ny-Alesund, arctica soil.</title>
        <authorList>
            <person name="Xu Q."/>
            <person name="Peng F."/>
        </authorList>
    </citation>
    <scope>NUCLEOTIDE SEQUENCE [LARGE SCALE GENOMIC DNA]</scope>
    <source>
        <strain evidence="3">R3-44</strain>
    </source>
</reference>
<dbReference type="Pfam" id="PF12974">
    <property type="entry name" value="Phosphonate-bd"/>
    <property type="match status" value="1"/>
</dbReference>
<evidence type="ECO:0000256" key="1">
    <source>
        <dbReference type="SAM" id="SignalP"/>
    </source>
</evidence>
<protein>
    <submittedName>
        <fullName evidence="2">Phosphate/phosphite/phosphonate ABC transporter substrate-binding protein</fullName>
    </submittedName>
</protein>
<dbReference type="KEGG" id="cari:FNU76_16565"/>
<gene>
    <name evidence="2" type="ORF">FNU76_16565</name>
</gene>